<dbReference type="EMBL" id="OZ026884">
    <property type="protein sequence ID" value="CAL1240125.1"/>
    <property type="molecule type" value="Genomic_DNA"/>
</dbReference>
<feature type="binding site" evidence="6">
    <location>
        <position position="218"/>
    </location>
    <ligand>
        <name>S-adenosyl-L-methionine</name>
        <dbReference type="ChEBI" id="CHEBI:59789"/>
    </ligand>
</feature>
<dbReference type="PANTHER" id="PTHR46429:SF1">
    <property type="entry name" value="23S RRNA (GUANOSINE-2'-O-)-METHYLTRANSFERASE RLMB"/>
    <property type="match status" value="1"/>
</dbReference>
<keyword evidence="3 6" id="KW-0489">Methyltransferase</keyword>
<dbReference type="RefSeq" id="WP_348759632.1">
    <property type="nucleotide sequence ID" value="NZ_OZ026884.1"/>
</dbReference>
<dbReference type="GO" id="GO:0008168">
    <property type="term" value="F:methyltransferase activity"/>
    <property type="evidence" value="ECO:0007669"/>
    <property type="project" value="UniProtKB-KW"/>
</dbReference>
<dbReference type="PANTHER" id="PTHR46429">
    <property type="entry name" value="23S RRNA (GUANOSINE-2'-O-)-METHYLTRANSFERASE RLMB"/>
    <property type="match status" value="1"/>
</dbReference>
<comment type="subcellular location">
    <subcellularLocation>
        <location evidence="6">Cytoplasm</location>
    </subcellularLocation>
</comment>
<evidence type="ECO:0000259" key="7">
    <source>
        <dbReference type="SMART" id="SM00967"/>
    </source>
</evidence>
<keyword evidence="9" id="KW-1185">Reference proteome</keyword>
<dbReference type="SUPFAM" id="SSF55315">
    <property type="entry name" value="L30e-like"/>
    <property type="match status" value="1"/>
</dbReference>
<evidence type="ECO:0000313" key="9">
    <source>
        <dbReference type="Proteomes" id="UP001497493"/>
    </source>
</evidence>
<gene>
    <name evidence="6 8" type="primary">rlmB</name>
    <name evidence="8" type="ORF">MECH1_V1_1349</name>
</gene>
<dbReference type="InterPro" id="IPR029064">
    <property type="entry name" value="Ribosomal_eL30-like_sf"/>
</dbReference>
<dbReference type="InterPro" id="IPR013123">
    <property type="entry name" value="SpoU_subst-bd"/>
</dbReference>
<dbReference type="HAMAP" id="MF_01887">
    <property type="entry name" value="23SrRNA_methyltr_B"/>
    <property type="match status" value="1"/>
</dbReference>
<feature type="binding site" evidence="6">
    <location>
        <position position="198"/>
    </location>
    <ligand>
        <name>S-adenosyl-L-methionine</name>
        <dbReference type="ChEBI" id="CHEBI:59789"/>
    </ligand>
</feature>
<keyword evidence="2 6" id="KW-0698">rRNA processing</keyword>
<protein>
    <recommendedName>
        <fullName evidence="6">23S rRNA (guanosine-2'-O-)-methyltransferase RlmB</fullName>
        <ecNumber evidence="6">2.1.1.185</ecNumber>
    </recommendedName>
    <alternativeName>
        <fullName evidence="6">23S rRNA (guanosine2251 2'-O)-methyltransferase</fullName>
    </alternativeName>
    <alternativeName>
        <fullName evidence="6">23S rRNA Gm2251 2'-O-methyltransferase</fullName>
    </alternativeName>
</protein>
<keyword evidence="1 6" id="KW-0963">Cytoplasm</keyword>
<dbReference type="Pfam" id="PF08032">
    <property type="entry name" value="SpoU_sub_bind"/>
    <property type="match status" value="1"/>
</dbReference>
<organism evidence="8 9">
    <name type="scientific">Candidatus Methylocalor cossyra</name>
    <dbReference type="NCBI Taxonomy" id="3108543"/>
    <lineage>
        <taxon>Bacteria</taxon>
        <taxon>Pseudomonadati</taxon>
        <taxon>Pseudomonadota</taxon>
        <taxon>Gammaproteobacteria</taxon>
        <taxon>Methylococcales</taxon>
        <taxon>Methylococcaceae</taxon>
        <taxon>Candidatus Methylocalor</taxon>
    </lineage>
</organism>
<dbReference type="NCBIfam" id="TIGR00186">
    <property type="entry name" value="rRNA_methyl_3"/>
    <property type="match status" value="1"/>
</dbReference>
<evidence type="ECO:0000256" key="3">
    <source>
        <dbReference type="ARBA" id="ARBA00022603"/>
    </source>
</evidence>
<comment type="catalytic activity">
    <reaction evidence="6">
        <text>guanosine(2251) in 23S rRNA + S-adenosyl-L-methionine = 2'-O-methylguanosine(2251) in 23S rRNA + S-adenosyl-L-homocysteine + H(+)</text>
        <dbReference type="Rhea" id="RHEA:24140"/>
        <dbReference type="Rhea" id="RHEA-COMP:10239"/>
        <dbReference type="Rhea" id="RHEA-COMP:10241"/>
        <dbReference type="ChEBI" id="CHEBI:15378"/>
        <dbReference type="ChEBI" id="CHEBI:57856"/>
        <dbReference type="ChEBI" id="CHEBI:59789"/>
        <dbReference type="ChEBI" id="CHEBI:74269"/>
        <dbReference type="ChEBI" id="CHEBI:74445"/>
        <dbReference type="EC" id="2.1.1.185"/>
    </reaction>
</comment>
<dbReference type="Pfam" id="PF00588">
    <property type="entry name" value="SpoU_methylase"/>
    <property type="match status" value="1"/>
</dbReference>
<dbReference type="CDD" id="cd18103">
    <property type="entry name" value="SpoU-like_RlmB"/>
    <property type="match status" value="1"/>
</dbReference>
<sequence>MARRRVAGVHAAESAVEHSPERIVTAWIDPRRRDPRLAAIAQKLEALGVWVQSAAQQRLDELAEGGRHQGVVLELAASGERSEQDLQEALGSPGEWPLFLVLDQVQDPHNLGACLRTAAAAGAQGVVVTRDRSVGLTSTVARVASGAAEIVPVYRVVNLARVLRWFRDSGLWVVGTAAEAEQSLYAADLTGPLAIVVGAEGKGLRRLTRDSCDLLVKIPLAGGVESLNLSVAAGIVLFEAVRQRGARRAQGRAVAG</sequence>
<evidence type="ECO:0000256" key="4">
    <source>
        <dbReference type="ARBA" id="ARBA00022679"/>
    </source>
</evidence>
<dbReference type="GO" id="GO:0032259">
    <property type="term" value="P:methylation"/>
    <property type="evidence" value="ECO:0007669"/>
    <property type="project" value="UniProtKB-KW"/>
</dbReference>
<dbReference type="SUPFAM" id="SSF75217">
    <property type="entry name" value="alpha/beta knot"/>
    <property type="match status" value="1"/>
</dbReference>
<evidence type="ECO:0000256" key="6">
    <source>
        <dbReference type="HAMAP-Rule" id="MF_01887"/>
    </source>
</evidence>
<dbReference type="InterPro" id="IPR001537">
    <property type="entry name" value="SpoU_MeTrfase"/>
</dbReference>
<dbReference type="EC" id="2.1.1.185" evidence="6"/>
<accession>A0ABM9NHL9</accession>
<name>A0ABM9NHL9_9GAMM</name>
<evidence type="ECO:0000256" key="2">
    <source>
        <dbReference type="ARBA" id="ARBA00022552"/>
    </source>
</evidence>
<dbReference type="InterPro" id="IPR004441">
    <property type="entry name" value="rRNA_MeTrfase_TrmH"/>
</dbReference>
<comment type="function">
    <text evidence="6">Specifically methylates the ribose of guanosine 2251 in 23S rRNA.</text>
</comment>
<dbReference type="Proteomes" id="UP001497493">
    <property type="component" value="Chromosome"/>
</dbReference>
<comment type="similarity">
    <text evidence="6">Belongs to the class IV-like SAM-binding methyltransferase superfamily. RNA methyltransferase TrmH family. RlmB subfamily.</text>
</comment>
<feature type="domain" description="RNA 2-O ribose methyltransferase substrate binding" evidence="7">
    <location>
        <begin position="5"/>
        <end position="81"/>
    </location>
</feature>
<dbReference type="Gene3D" id="3.40.1280.10">
    <property type="match status" value="1"/>
</dbReference>
<dbReference type="InterPro" id="IPR024915">
    <property type="entry name" value="23S_rRNA_MeTrfase_RlmB"/>
</dbReference>
<evidence type="ECO:0000256" key="1">
    <source>
        <dbReference type="ARBA" id="ARBA00022490"/>
    </source>
</evidence>
<keyword evidence="5 6" id="KW-0949">S-adenosyl-L-methionine</keyword>
<keyword evidence="4 6" id="KW-0808">Transferase</keyword>
<dbReference type="InterPro" id="IPR029028">
    <property type="entry name" value="Alpha/beta_knot_MTases"/>
</dbReference>
<dbReference type="Gene3D" id="3.30.1330.30">
    <property type="match status" value="1"/>
</dbReference>
<dbReference type="InterPro" id="IPR029026">
    <property type="entry name" value="tRNA_m1G_MTases_N"/>
</dbReference>
<reference evidence="8 9" key="1">
    <citation type="submission" date="2024-04" db="EMBL/GenBank/DDBJ databases">
        <authorList>
            <person name="Cremers G."/>
        </authorList>
    </citation>
    <scope>NUCLEOTIDE SEQUENCE [LARGE SCALE GENOMIC DNA]</scope>
    <source>
        <strain evidence="8">MeCH1-AG</strain>
    </source>
</reference>
<evidence type="ECO:0000256" key="5">
    <source>
        <dbReference type="ARBA" id="ARBA00022691"/>
    </source>
</evidence>
<proteinExistence type="inferred from homology"/>
<evidence type="ECO:0000313" key="8">
    <source>
        <dbReference type="EMBL" id="CAL1240125.1"/>
    </source>
</evidence>
<dbReference type="SMART" id="SM00967">
    <property type="entry name" value="SpoU_sub_bind"/>
    <property type="match status" value="1"/>
</dbReference>
<feature type="binding site" evidence="6">
    <location>
        <position position="227"/>
    </location>
    <ligand>
        <name>S-adenosyl-L-methionine</name>
        <dbReference type="ChEBI" id="CHEBI:59789"/>
    </ligand>
</feature>